<accession>A0A0A0BUJ3</accession>
<evidence type="ECO:0000313" key="8">
    <source>
        <dbReference type="Proteomes" id="UP000029839"/>
    </source>
</evidence>
<reference evidence="7 8" key="2">
    <citation type="journal article" date="2015" name="Stand. Genomic Sci.">
        <title>Draft genome sequence of Cellulomonas carbonis T26(T) and comparative analysis of six Cellulomonas genomes.</title>
        <authorList>
            <person name="Zhuang W."/>
            <person name="Zhang S."/>
            <person name="Xia X."/>
            <person name="Wang G."/>
        </authorList>
    </citation>
    <scope>NUCLEOTIDE SEQUENCE [LARGE SCALE GENOMIC DNA]</scope>
    <source>
        <strain evidence="7 8">T26</strain>
    </source>
</reference>
<evidence type="ECO:0000256" key="2">
    <source>
        <dbReference type="ARBA" id="ARBA00029447"/>
    </source>
</evidence>
<feature type="transmembrane region" description="Helical" evidence="5">
    <location>
        <begin position="36"/>
        <end position="55"/>
    </location>
</feature>
<dbReference type="InterPro" id="IPR004090">
    <property type="entry name" value="Chemotax_Me-accpt_rcpt"/>
</dbReference>
<feature type="domain" description="Methyl-accepting transducer" evidence="6">
    <location>
        <begin position="227"/>
        <end position="454"/>
    </location>
</feature>
<dbReference type="GO" id="GO:0016020">
    <property type="term" value="C:membrane"/>
    <property type="evidence" value="ECO:0007669"/>
    <property type="project" value="InterPro"/>
</dbReference>
<comment type="caution">
    <text evidence="7">The sequence shown here is derived from an EMBL/GenBank/DDBJ whole genome shotgun (WGS) entry which is preliminary data.</text>
</comment>
<dbReference type="SUPFAM" id="SSF58104">
    <property type="entry name" value="Methyl-accepting chemotaxis protein (MCP) signaling domain"/>
    <property type="match status" value="1"/>
</dbReference>
<dbReference type="GO" id="GO:0006935">
    <property type="term" value="P:chemotaxis"/>
    <property type="evidence" value="ECO:0007669"/>
    <property type="project" value="InterPro"/>
</dbReference>
<evidence type="ECO:0000256" key="3">
    <source>
        <dbReference type="PROSITE-ProRule" id="PRU00284"/>
    </source>
</evidence>
<dbReference type="InterPro" id="IPR004089">
    <property type="entry name" value="MCPsignal_dom"/>
</dbReference>
<dbReference type="AlphaFoldDB" id="A0A0A0BUJ3"/>
<dbReference type="Gene3D" id="1.10.287.950">
    <property type="entry name" value="Methyl-accepting chemotaxis protein"/>
    <property type="match status" value="1"/>
</dbReference>
<dbReference type="RefSeq" id="WP_043604408.1">
    <property type="nucleotide sequence ID" value="NZ_AXCY01000018.1"/>
</dbReference>
<protein>
    <recommendedName>
        <fullName evidence="6">Methyl-accepting transducer domain-containing protein</fullName>
    </recommendedName>
</protein>
<dbReference type="Pfam" id="PF00015">
    <property type="entry name" value="MCPsignal"/>
    <property type="match status" value="1"/>
</dbReference>
<keyword evidence="4" id="KW-0175">Coiled coil</keyword>
<dbReference type="SMART" id="SM00283">
    <property type="entry name" value="MA"/>
    <property type="match status" value="1"/>
</dbReference>
<evidence type="ECO:0000256" key="4">
    <source>
        <dbReference type="SAM" id="Coils"/>
    </source>
</evidence>
<dbReference type="GO" id="GO:0004888">
    <property type="term" value="F:transmembrane signaling receptor activity"/>
    <property type="evidence" value="ECO:0007669"/>
    <property type="project" value="InterPro"/>
</dbReference>
<comment type="similarity">
    <text evidence="2">Belongs to the methyl-accepting chemotaxis (MCP) protein family.</text>
</comment>
<feature type="transmembrane region" description="Helical" evidence="5">
    <location>
        <begin position="96"/>
        <end position="115"/>
    </location>
</feature>
<organism evidence="7 8">
    <name type="scientific">Cellulomonas carbonis T26</name>
    <dbReference type="NCBI Taxonomy" id="947969"/>
    <lineage>
        <taxon>Bacteria</taxon>
        <taxon>Bacillati</taxon>
        <taxon>Actinomycetota</taxon>
        <taxon>Actinomycetes</taxon>
        <taxon>Micrococcales</taxon>
        <taxon>Cellulomonadaceae</taxon>
        <taxon>Cellulomonas</taxon>
    </lineage>
</organism>
<keyword evidence="1 3" id="KW-0807">Transducer</keyword>
<gene>
    <name evidence="7" type="ORF">N868_05415</name>
</gene>
<dbReference type="EMBL" id="AXCY01000018">
    <property type="protein sequence ID" value="KGM11596.1"/>
    <property type="molecule type" value="Genomic_DNA"/>
</dbReference>
<keyword evidence="5" id="KW-1133">Transmembrane helix</keyword>
<keyword evidence="5" id="KW-0812">Transmembrane</keyword>
<dbReference type="Proteomes" id="UP000029839">
    <property type="component" value="Unassembled WGS sequence"/>
</dbReference>
<evidence type="ECO:0000259" key="6">
    <source>
        <dbReference type="PROSITE" id="PS50111"/>
    </source>
</evidence>
<evidence type="ECO:0000313" key="7">
    <source>
        <dbReference type="EMBL" id="KGM11596.1"/>
    </source>
</evidence>
<dbReference type="PANTHER" id="PTHR32089:SF112">
    <property type="entry name" value="LYSOZYME-LIKE PROTEIN-RELATED"/>
    <property type="match status" value="1"/>
</dbReference>
<dbReference type="PANTHER" id="PTHR32089">
    <property type="entry name" value="METHYL-ACCEPTING CHEMOTAXIS PROTEIN MCPB"/>
    <property type="match status" value="1"/>
</dbReference>
<keyword evidence="8" id="KW-1185">Reference proteome</keyword>
<reference evidence="7 8" key="1">
    <citation type="submission" date="2013-08" db="EMBL/GenBank/DDBJ databases">
        <title>Genome sequencing of Cellulomonas carbonis T26.</title>
        <authorList>
            <person name="Chen F."/>
            <person name="Li Y."/>
            <person name="Wang G."/>
        </authorList>
    </citation>
    <scope>NUCLEOTIDE SEQUENCE [LARGE SCALE GENOMIC DNA]</scope>
    <source>
        <strain evidence="7 8">T26</strain>
    </source>
</reference>
<proteinExistence type="inferred from homology"/>
<dbReference type="GO" id="GO:0007165">
    <property type="term" value="P:signal transduction"/>
    <property type="evidence" value="ECO:0007669"/>
    <property type="project" value="UniProtKB-KW"/>
</dbReference>
<feature type="coiled-coil region" evidence="4">
    <location>
        <begin position="199"/>
        <end position="255"/>
    </location>
</feature>
<sequence>MTSPRPHTTAPDAPRRSWVPRGAVLDEAAFAVRHRALTWVLAGHVPLLAGLAAFWTPATHAEHGAPVAGHAWMGWTGVALVAALAVVGWLARGQAVRATSVATGLVLASVTLVHVSGGMTDMHLHFFVMVAVVALYQQWTPFLVSVGVVAVHHVGMSLVDPELVFSDPRAQASPVAFAALHAVLLLAECVALAASWRFTEQAEDERRAEQRRAERAAAEQRAVEEEMAAEQRRADERARAELEARSARAAELEQRLVALTGAAEDLRGGAVESAELTDALVAVAAEIGHAAQSASSSAVSAAATVTSSSEALRRLEDSTRRIADIARTITTIAEQTNLLALNATIEAARAGEAGKGFSVVAQEVKELAGQTARATQEIDGVVAGVRAGMQDVLAGTSRTDEAIADVVRVQREIADAADRQDGAAVRTRAAVAGMTTTVERVTGEVAQMAGAASS</sequence>
<evidence type="ECO:0000256" key="5">
    <source>
        <dbReference type="SAM" id="Phobius"/>
    </source>
</evidence>
<name>A0A0A0BUJ3_9CELL</name>
<dbReference type="PROSITE" id="PS50111">
    <property type="entry name" value="CHEMOTAXIS_TRANSDUC_2"/>
    <property type="match status" value="1"/>
</dbReference>
<dbReference type="PRINTS" id="PR00260">
    <property type="entry name" value="CHEMTRNSDUCR"/>
</dbReference>
<feature type="transmembrane region" description="Helical" evidence="5">
    <location>
        <begin position="67"/>
        <end position="90"/>
    </location>
</feature>
<evidence type="ECO:0000256" key="1">
    <source>
        <dbReference type="ARBA" id="ARBA00023224"/>
    </source>
</evidence>
<keyword evidence="5" id="KW-0472">Membrane</keyword>